<evidence type="ECO:0000313" key="3">
    <source>
        <dbReference type="Proteomes" id="UP000660024"/>
    </source>
</evidence>
<name>A0ABS1BH36_9SPHI</name>
<gene>
    <name evidence="2" type="ORF">I5M32_04365</name>
</gene>
<evidence type="ECO:0000313" key="2">
    <source>
        <dbReference type="EMBL" id="MBK0382186.1"/>
    </source>
</evidence>
<keyword evidence="3" id="KW-1185">Reference proteome</keyword>
<dbReference type="EMBL" id="JAEHFY010000005">
    <property type="protein sequence ID" value="MBK0382186.1"/>
    <property type="molecule type" value="Genomic_DNA"/>
</dbReference>
<dbReference type="Gene3D" id="2.40.160.60">
    <property type="entry name" value="Outer membrane protein transport protein (OMPP1/FadL/TodX)"/>
    <property type="match status" value="1"/>
</dbReference>
<organism evidence="2 3">
    <name type="scientific">Pedobacter segetis</name>
    <dbReference type="NCBI Taxonomy" id="2793069"/>
    <lineage>
        <taxon>Bacteria</taxon>
        <taxon>Pseudomonadati</taxon>
        <taxon>Bacteroidota</taxon>
        <taxon>Sphingobacteriia</taxon>
        <taxon>Sphingobacteriales</taxon>
        <taxon>Sphingobacteriaceae</taxon>
        <taxon>Pedobacter</taxon>
    </lineage>
</organism>
<dbReference type="Proteomes" id="UP000660024">
    <property type="component" value="Unassembled WGS sequence"/>
</dbReference>
<dbReference type="RefSeq" id="WP_200584970.1">
    <property type="nucleotide sequence ID" value="NZ_JAEHFY010000005.1"/>
</dbReference>
<comment type="caution">
    <text evidence="2">The sequence shown here is derived from an EMBL/GenBank/DDBJ whole genome shotgun (WGS) entry which is preliminary data.</text>
</comment>
<sequence>MIIIKKYTLALSFIMALAGGAMAQSTTSSPYSKYGIGNLKGSYLPQNKAMGNLAYGISSFGGYQNINISNPASYSKIRLTVFDVGANADFQNLNKGNASEKNFNSSLNHLIFGVPVTKKSALSFGILPYSNLGYEFINKTTVDTFAVNQIYRGEGGLTKAYLGYGFDIGKHLSLGVNMSYLFGNLKQTRAAEYTNYVGFLNSKTEENNAVGGLDFDFGAQYITVLGKKTRLTIGYTGGVKTQLKTKFTQLTSRYNLNSGSETRVDSTNFKNEVGGKITLPANHNFGFSIEKYNKWLIGADFRTAQWSQFTKNGSGQGLNNTYGFSVGGQITPDINAVTNYLKLIDYRFGINYDKTYVNINNTNIDVKSLNFGFGFPLVSSRSAFYKINFTTEIGKRGTLNNNLVKENFYNFSIGFTINDKWFQKYKYD</sequence>
<protein>
    <recommendedName>
        <fullName evidence="4">Long-chain fatty acid transport protein</fullName>
    </recommendedName>
</protein>
<evidence type="ECO:0000256" key="1">
    <source>
        <dbReference type="SAM" id="SignalP"/>
    </source>
</evidence>
<accession>A0ABS1BH36</accession>
<reference evidence="2 3" key="1">
    <citation type="submission" date="2020-12" db="EMBL/GenBank/DDBJ databases">
        <title>Bacterial novel species Pedobacter sp. SD-b isolated from soil.</title>
        <authorList>
            <person name="Jung H.-Y."/>
        </authorList>
    </citation>
    <scope>NUCLEOTIDE SEQUENCE [LARGE SCALE GENOMIC DNA]</scope>
    <source>
        <strain evidence="2 3">SD-b</strain>
    </source>
</reference>
<keyword evidence="1" id="KW-0732">Signal</keyword>
<proteinExistence type="predicted"/>
<dbReference type="SUPFAM" id="SSF56935">
    <property type="entry name" value="Porins"/>
    <property type="match status" value="1"/>
</dbReference>
<feature type="signal peptide" evidence="1">
    <location>
        <begin position="1"/>
        <end position="23"/>
    </location>
</feature>
<evidence type="ECO:0008006" key="4">
    <source>
        <dbReference type="Google" id="ProtNLM"/>
    </source>
</evidence>
<feature type="chain" id="PRO_5046896289" description="Long-chain fatty acid transport protein" evidence="1">
    <location>
        <begin position="24"/>
        <end position="428"/>
    </location>
</feature>